<dbReference type="Proteomes" id="UP000006882">
    <property type="component" value="Chromosome G1"/>
</dbReference>
<evidence type="ECO:0000313" key="2">
    <source>
        <dbReference type="Proteomes" id="UP000006882"/>
    </source>
</evidence>
<reference evidence="1 2" key="1">
    <citation type="journal article" date="2013" name="Nat. Genet.">
        <title>The high-quality draft genome of peach (Prunus persica) identifies unique patterns of genetic diversity, domestication and genome evolution.</title>
        <authorList>
            <consortium name="International Peach Genome Initiative"/>
            <person name="Verde I."/>
            <person name="Abbott A.G."/>
            <person name="Scalabrin S."/>
            <person name="Jung S."/>
            <person name="Shu S."/>
            <person name="Marroni F."/>
            <person name="Zhebentyayeva T."/>
            <person name="Dettori M.T."/>
            <person name="Grimwood J."/>
            <person name="Cattonaro F."/>
            <person name="Zuccolo A."/>
            <person name="Rossini L."/>
            <person name="Jenkins J."/>
            <person name="Vendramin E."/>
            <person name="Meisel L.A."/>
            <person name="Decroocq V."/>
            <person name="Sosinski B."/>
            <person name="Prochnik S."/>
            <person name="Mitros T."/>
            <person name="Policriti A."/>
            <person name="Cipriani G."/>
            <person name="Dondini L."/>
            <person name="Ficklin S."/>
            <person name="Goodstein D.M."/>
            <person name="Xuan P."/>
            <person name="Del Fabbro C."/>
            <person name="Aramini V."/>
            <person name="Copetti D."/>
            <person name="Gonzalez S."/>
            <person name="Horner D.S."/>
            <person name="Falchi R."/>
            <person name="Lucas S."/>
            <person name="Mica E."/>
            <person name="Maldonado J."/>
            <person name="Lazzari B."/>
            <person name="Bielenberg D."/>
            <person name="Pirona R."/>
            <person name="Miculan M."/>
            <person name="Barakat A."/>
            <person name="Testolin R."/>
            <person name="Stella A."/>
            <person name="Tartarini S."/>
            <person name="Tonutti P."/>
            <person name="Arus P."/>
            <person name="Orellana A."/>
            <person name="Wells C."/>
            <person name="Main D."/>
            <person name="Vizzotto G."/>
            <person name="Silva H."/>
            <person name="Salamini F."/>
            <person name="Schmutz J."/>
            <person name="Morgante M."/>
            <person name="Rokhsar D.S."/>
        </authorList>
    </citation>
    <scope>NUCLEOTIDE SEQUENCE [LARGE SCALE GENOMIC DNA]</scope>
    <source>
        <strain evidence="2">cv. Nemared</strain>
    </source>
</reference>
<dbReference type="HOGENOM" id="CLU_2744793_0_0_1"/>
<name>M5XEV6_PRUPE</name>
<gene>
    <name evidence="1" type="ORF">PRUPE_1G071500</name>
</gene>
<protein>
    <submittedName>
        <fullName evidence="1">Uncharacterized protein</fullName>
    </submittedName>
</protein>
<sequence>MILKQSAIKNKRYGNLQAIEDLTIRYSQKFKKPVSAFTSRTPFARLWGPSPAPLDLNSSYFIFMSSCAMQN</sequence>
<dbReference type="EMBL" id="CM007651">
    <property type="protein sequence ID" value="ONI27162.1"/>
    <property type="molecule type" value="Genomic_DNA"/>
</dbReference>
<keyword evidence="2" id="KW-1185">Reference proteome</keyword>
<proteinExistence type="predicted"/>
<organism evidence="1 2">
    <name type="scientific">Prunus persica</name>
    <name type="common">Peach</name>
    <name type="synonym">Amygdalus persica</name>
    <dbReference type="NCBI Taxonomy" id="3760"/>
    <lineage>
        <taxon>Eukaryota</taxon>
        <taxon>Viridiplantae</taxon>
        <taxon>Streptophyta</taxon>
        <taxon>Embryophyta</taxon>
        <taxon>Tracheophyta</taxon>
        <taxon>Spermatophyta</taxon>
        <taxon>Magnoliopsida</taxon>
        <taxon>eudicotyledons</taxon>
        <taxon>Gunneridae</taxon>
        <taxon>Pentapetalae</taxon>
        <taxon>rosids</taxon>
        <taxon>fabids</taxon>
        <taxon>Rosales</taxon>
        <taxon>Rosaceae</taxon>
        <taxon>Amygdaloideae</taxon>
        <taxon>Amygdaleae</taxon>
        <taxon>Prunus</taxon>
    </lineage>
</organism>
<evidence type="ECO:0000313" key="1">
    <source>
        <dbReference type="EMBL" id="ONI27162.1"/>
    </source>
</evidence>
<accession>M5XEV6</accession>
<dbReference type="AlphaFoldDB" id="M5XEV6"/>
<dbReference type="Gramene" id="ONI27162">
    <property type="protein sequence ID" value="ONI27162"/>
    <property type="gene ID" value="PRUPE_1G071500"/>
</dbReference>